<reference evidence="1" key="1">
    <citation type="submission" date="2023-05" db="EMBL/GenBank/DDBJ databases">
        <title>Nepenthes gracilis genome sequencing.</title>
        <authorList>
            <person name="Fukushima K."/>
        </authorList>
    </citation>
    <scope>NUCLEOTIDE SEQUENCE</scope>
    <source>
        <strain evidence="1">SING2019-196</strain>
    </source>
</reference>
<gene>
    <name evidence="1" type="ORF">Nepgr_018028</name>
</gene>
<evidence type="ECO:0000313" key="1">
    <source>
        <dbReference type="EMBL" id="GMH16187.1"/>
    </source>
</evidence>
<organism evidence="1 2">
    <name type="scientific">Nepenthes gracilis</name>
    <name type="common">Slender pitcher plant</name>
    <dbReference type="NCBI Taxonomy" id="150966"/>
    <lineage>
        <taxon>Eukaryota</taxon>
        <taxon>Viridiplantae</taxon>
        <taxon>Streptophyta</taxon>
        <taxon>Embryophyta</taxon>
        <taxon>Tracheophyta</taxon>
        <taxon>Spermatophyta</taxon>
        <taxon>Magnoliopsida</taxon>
        <taxon>eudicotyledons</taxon>
        <taxon>Gunneridae</taxon>
        <taxon>Pentapetalae</taxon>
        <taxon>Caryophyllales</taxon>
        <taxon>Nepenthaceae</taxon>
        <taxon>Nepenthes</taxon>
    </lineage>
</organism>
<proteinExistence type="predicted"/>
<evidence type="ECO:0000313" key="2">
    <source>
        <dbReference type="Proteomes" id="UP001279734"/>
    </source>
</evidence>
<keyword evidence="2" id="KW-1185">Reference proteome</keyword>
<accession>A0AAD3STD7</accession>
<sequence length="445" mass="47634">MDRLYYARVCVEVKLDAVLPTKILLSKRSTNEEESVVEVEVELPGELSRSSRGGYNSALCKTLSVSRPMGRNLESKVTPIPPIMVKPNGFQRNAPGNASDMCQSDAVMSSEVPGEMECNQVDCDFEKQSVKPYEQVPCLDWPELGSATDGVCNEAAVFRVVLDSNLMPQNKAPNERVVLDAFFDPVMPVVADEVPVVAGPKLAPFPVGKDRVGKENDAPLPYLAPCTLSTPLDIMHQINHCPQGGLGVDGMKPVSMLSNVDGNIASSVEFIKHGANENKPVRVVPLFIQDPASSRLAENHQLDDLHLADAVIDESLAADSSPSPHAASADQHGKAPGSAQLALIFHQEMQQASFAEVLRRGLVAAVEGLLGSLDVISSVQTILSLSQGGVSGPCSNLQQPNDSAAIAIPSASVRVVSAEGFVLKSILKKSRRPKQKWSPRSANHV</sequence>
<dbReference type="EMBL" id="BSYO01000016">
    <property type="protein sequence ID" value="GMH16187.1"/>
    <property type="molecule type" value="Genomic_DNA"/>
</dbReference>
<name>A0AAD3STD7_NEPGR</name>
<dbReference type="Proteomes" id="UP001279734">
    <property type="component" value="Unassembled WGS sequence"/>
</dbReference>
<protein>
    <submittedName>
        <fullName evidence="1">Uncharacterized protein</fullName>
    </submittedName>
</protein>
<comment type="caution">
    <text evidence="1">The sequence shown here is derived from an EMBL/GenBank/DDBJ whole genome shotgun (WGS) entry which is preliminary data.</text>
</comment>
<dbReference type="AlphaFoldDB" id="A0AAD3STD7"/>